<evidence type="ECO:0000256" key="1">
    <source>
        <dbReference type="ARBA" id="ARBA00010641"/>
    </source>
</evidence>
<feature type="domain" description="RNA polymerase sigma factor 70 region 4 type 2" evidence="7">
    <location>
        <begin position="124"/>
        <end position="175"/>
    </location>
</feature>
<dbReference type="NCBIfam" id="TIGR02937">
    <property type="entry name" value="sigma70-ECF"/>
    <property type="match status" value="1"/>
</dbReference>
<dbReference type="SUPFAM" id="SSF88659">
    <property type="entry name" value="Sigma3 and sigma4 domains of RNA polymerase sigma factors"/>
    <property type="match status" value="1"/>
</dbReference>
<comment type="similarity">
    <text evidence="1">Belongs to the sigma-70 factor family. ECF subfamily.</text>
</comment>
<protein>
    <submittedName>
        <fullName evidence="8">RNA polymerase sigma factor</fullName>
    </submittedName>
</protein>
<dbReference type="EMBL" id="VCIA01000001">
    <property type="protein sequence ID" value="TMN22643.1"/>
    <property type="molecule type" value="Genomic_DNA"/>
</dbReference>
<dbReference type="SUPFAM" id="SSF88946">
    <property type="entry name" value="Sigma2 domain of RNA polymerase sigma factors"/>
    <property type="match status" value="1"/>
</dbReference>
<dbReference type="Proteomes" id="UP000306980">
    <property type="component" value="Unassembled WGS sequence"/>
</dbReference>
<gene>
    <name evidence="8" type="ORF">FFL34_11450</name>
</gene>
<dbReference type="GO" id="GO:0016987">
    <property type="term" value="F:sigma factor activity"/>
    <property type="evidence" value="ECO:0007669"/>
    <property type="project" value="UniProtKB-KW"/>
</dbReference>
<dbReference type="RefSeq" id="WP_138603546.1">
    <property type="nucleotide sequence ID" value="NZ_VCIA01000001.1"/>
</dbReference>
<evidence type="ECO:0000313" key="9">
    <source>
        <dbReference type="Proteomes" id="UP000306980"/>
    </source>
</evidence>
<dbReference type="Gene3D" id="1.10.1740.10">
    <property type="match status" value="1"/>
</dbReference>
<dbReference type="InterPro" id="IPR007627">
    <property type="entry name" value="RNA_pol_sigma70_r2"/>
</dbReference>
<evidence type="ECO:0000256" key="4">
    <source>
        <dbReference type="ARBA" id="ARBA00023125"/>
    </source>
</evidence>
<dbReference type="Pfam" id="PF08281">
    <property type="entry name" value="Sigma70_r4_2"/>
    <property type="match status" value="1"/>
</dbReference>
<dbReference type="GO" id="GO:0003677">
    <property type="term" value="F:DNA binding"/>
    <property type="evidence" value="ECO:0007669"/>
    <property type="project" value="UniProtKB-KW"/>
</dbReference>
<dbReference type="InterPro" id="IPR039425">
    <property type="entry name" value="RNA_pol_sigma-70-like"/>
</dbReference>
<dbReference type="AlphaFoldDB" id="A0A5S3R7U4"/>
<keyword evidence="2" id="KW-0805">Transcription regulation</keyword>
<dbReference type="InterPro" id="IPR013249">
    <property type="entry name" value="RNA_pol_sigma70_r4_t2"/>
</dbReference>
<evidence type="ECO:0000256" key="2">
    <source>
        <dbReference type="ARBA" id="ARBA00023015"/>
    </source>
</evidence>
<evidence type="ECO:0000313" key="8">
    <source>
        <dbReference type="EMBL" id="TMN22643.1"/>
    </source>
</evidence>
<reference evidence="8 9" key="1">
    <citation type="submission" date="2019-05" db="EMBL/GenBank/DDBJ databases">
        <title>Genomic analysis of Lentibacillus sp. NKC220-2.</title>
        <authorList>
            <person name="Oh Y.J."/>
        </authorList>
    </citation>
    <scope>NUCLEOTIDE SEQUENCE [LARGE SCALE GENOMIC DNA]</scope>
    <source>
        <strain evidence="8 9">NKC220-2</strain>
    </source>
</reference>
<evidence type="ECO:0000259" key="6">
    <source>
        <dbReference type="Pfam" id="PF04542"/>
    </source>
</evidence>
<evidence type="ECO:0000256" key="3">
    <source>
        <dbReference type="ARBA" id="ARBA00023082"/>
    </source>
</evidence>
<sequence>MKDKTDAELIGLINQNHRPALEEIYGRYIKLIYSFVYKFSNGNEEAAKEMVQLTFLRLWTTKSSYDPSKGKFVNWLLTIVRSVCIDYIRKEKKHAHPNHQYDTDRTLGVADPQDQIEETLQKTEIAKAKNRLSAAQQRLIDLLYWQGYSLTEIAEMENTPVGTIKSRLHQSLKQLKKHLELEGS</sequence>
<keyword evidence="3" id="KW-0731">Sigma factor</keyword>
<dbReference type="Pfam" id="PF04542">
    <property type="entry name" value="Sigma70_r2"/>
    <property type="match status" value="1"/>
</dbReference>
<dbReference type="InterPro" id="IPR013325">
    <property type="entry name" value="RNA_pol_sigma_r2"/>
</dbReference>
<dbReference type="GO" id="GO:0006352">
    <property type="term" value="P:DNA-templated transcription initiation"/>
    <property type="evidence" value="ECO:0007669"/>
    <property type="project" value="InterPro"/>
</dbReference>
<dbReference type="OrthoDB" id="9784272at2"/>
<proteinExistence type="inferred from homology"/>
<dbReference type="InterPro" id="IPR036388">
    <property type="entry name" value="WH-like_DNA-bd_sf"/>
</dbReference>
<dbReference type="PANTHER" id="PTHR43133">
    <property type="entry name" value="RNA POLYMERASE ECF-TYPE SIGMA FACTO"/>
    <property type="match status" value="1"/>
</dbReference>
<feature type="domain" description="RNA polymerase sigma-70 region 2" evidence="6">
    <location>
        <begin position="25"/>
        <end position="93"/>
    </location>
</feature>
<comment type="caution">
    <text evidence="8">The sequence shown here is derived from an EMBL/GenBank/DDBJ whole genome shotgun (WGS) entry which is preliminary data.</text>
</comment>
<accession>A0A5S3R7U4</accession>
<keyword evidence="5" id="KW-0804">Transcription</keyword>
<dbReference type="Gene3D" id="1.10.10.10">
    <property type="entry name" value="Winged helix-like DNA-binding domain superfamily/Winged helix DNA-binding domain"/>
    <property type="match status" value="1"/>
</dbReference>
<name>A0A5S3R7U4_9BACI</name>
<dbReference type="InterPro" id="IPR014284">
    <property type="entry name" value="RNA_pol_sigma-70_dom"/>
</dbReference>
<evidence type="ECO:0000256" key="5">
    <source>
        <dbReference type="ARBA" id="ARBA00023163"/>
    </source>
</evidence>
<evidence type="ECO:0000259" key="7">
    <source>
        <dbReference type="Pfam" id="PF08281"/>
    </source>
</evidence>
<dbReference type="InterPro" id="IPR013324">
    <property type="entry name" value="RNA_pol_sigma_r3/r4-like"/>
</dbReference>
<organism evidence="8 9">
    <name type="scientific">Lentibacillus cibarius</name>
    <dbReference type="NCBI Taxonomy" id="2583219"/>
    <lineage>
        <taxon>Bacteria</taxon>
        <taxon>Bacillati</taxon>
        <taxon>Bacillota</taxon>
        <taxon>Bacilli</taxon>
        <taxon>Bacillales</taxon>
        <taxon>Bacillaceae</taxon>
        <taxon>Lentibacillus</taxon>
    </lineage>
</organism>
<dbReference type="CDD" id="cd06171">
    <property type="entry name" value="Sigma70_r4"/>
    <property type="match status" value="1"/>
</dbReference>
<dbReference type="PANTHER" id="PTHR43133:SF8">
    <property type="entry name" value="RNA POLYMERASE SIGMA FACTOR HI_1459-RELATED"/>
    <property type="match status" value="1"/>
</dbReference>
<keyword evidence="4" id="KW-0238">DNA-binding</keyword>